<evidence type="ECO:0000313" key="1">
    <source>
        <dbReference type="EMBL" id="GGQ57707.1"/>
    </source>
</evidence>
<keyword evidence="2" id="KW-1185">Reference proteome</keyword>
<accession>A0A918BEE4</accession>
<sequence length="202" mass="21871">MNVMERPGGFRSRRFVFRDLHALAEVQSIANAAGWRQTLNRPAEGDTPLLANWEVLPGLTVSYTEKTTIETSFAMAASSLGAEEVEGCVAVFAAHPHVLTFDELIAGCDTADTPPVQGMTLARAGLGAPVEPDERFVERLEAGAFSGDGAVREGALWGMAYAEWPTFRASLRQASQSDPDEFLRRVAISALRSFDRIGVAEQ</sequence>
<gene>
    <name evidence="1" type="ORF">GCM10010145_29500</name>
</gene>
<comment type="caution">
    <text evidence="1">The sequence shown here is derived from an EMBL/GenBank/DDBJ whole genome shotgun (WGS) entry which is preliminary data.</text>
</comment>
<dbReference type="EMBL" id="BMQK01000005">
    <property type="protein sequence ID" value="GGQ57707.1"/>
    <property type="molecule type" value="Genomic_DNA"/>
</dbReference>
<dbReference type="InterPro" id="IPR011989">
    <property type="entry name" value="ARM-like"/>
</dbReference>
<evidence type="ECO:0000313" key="2">
    <source>
        <dbReference type="Proteomes" id="UP000620156"/>
    </source>
</evidence>
<organism evidence="1 2">
    <name type="scientific">Streptomyces ruber</name>
    <dbReference type="NCBI Taxonomy" id="83378"/>
    <lineage>
        <taxon>Bacteria</taxon>
        <taxon>Bacillati</taxon>
        <taxon>Actinomycetota</taxon>
        <taxon>Actinomycetes</taxon>
        <taxon>Kitasatosporales</taxon>
        <taxon>Streptomycetaceae</taxon>
        <taxon>Streptomyces</taxon>
    </lineage>
</organism>
<dbReference type="Gene3D" id="1.25.10.10">
    <property type="entry name" value="Leucine-rich Repeat Variant"/>
    <property type="match status" value="1"/>
</dbReference>
<name>A0A918BEE4_9ACTN</name>
<proteinExistence type="predicted"/>
<dbReference type="AlphaFoldDB" id="A0A918BEE4"/>
<reference evidence="1" key="1">
    <citation type="journal article" date="2014" name="Int. J. Syst. Evol. Microbiol.">
        <title>Complete genome sequence of Corynebacterium casei LMG S-19264T (=DSM 44701T), isolated from a smear-ripened cheese.</title>
        <authorList>
            <consortium name="US DOE Joint Genome Institute (JGI-PGF)"/>
            <person name="Walter F."/>
            <person name="Albersmeier A."/>
            <person name="Kalinowski J."/>
            <person name="Ruckert C."/>
        </authorList>
    </citation>
    <scope>NUCLEOTIDE SEQUENCE</scope>
    <source>
        <strain evidence="1">JCM 3131</strain>
    </source>
</reference>
<reference evidence="1" key="2">
    <citation type="submission" date="2020-09" db="EMBL/GenBank/DDBJ databases">
        <authorList>
            <person name="Sun Q."/>
            <person name="Ohkuma M."/>
        </authorList>
    </citation>
    <scope>NUCLEOTIDE SEQUENCE</scope>
    <source>
        <strain evidence="1">JCM 3131</strain>
    </source>
</reference>
<dbReference type="Proteomes" id="UP000620156">
    <property type="component" value="Unassembled WGS sequence"/>
</dbReference>
<protein>
    <submittedName>
        <fullName evidence="1">Uncharacterized protein</fullName>
    </submittedName>
</protein>